<dbReference type="Proteomes" id="UP000029278">
    <property type="component" value="Unassembled WGS sequence"/>
</dbReference>
<dbReference type="GO" id="GO:0055085">
    <property type="term" value="P:transmembrane transport"/>
    <property type="evidence" value="ECO:0007669"/>
    <property type="project" value="InterPro"/>
</dbReference>
<dbReference type="InterPro" id="IPR000515">
    <property type="entry name" value="MetI-like"/>
</dbReference>
<evidence type="ECO:0000256" key="1">
    <source>
        <dbReference type="ARBA" id="ARBA00004651"/>
    </source>
</evidence>
<dbReference type="InterPro" id="IPR035906">
    <property type="entry name" value="MetI-like_sf"/>
</dbReference>
<dbReference type="STRING" id="44252.DJ90_2229"/>
<comment type="similarity">
    <text evidence="7">Belongs to the binding-protein-dependent transport system permease family.</text>
</comment>
<comment type="subcellular location">
    <subcellularLocation>
        <location evidence="1 7">Cell membrane</location>
        <topology evidence="1 7">Multi-pass membrane protein</topology>
    </subcellularLocation>
</comment>
<keyword evidence="5 7" id="KW-1133">Transmembrane helix</keyword>
<dbReference type="GeneID" id="77007872"/>
<feature type="transmembrane region" description="Helical" evidence="7">
    <location>
        <begin position="240"/>
        <end position="261"/>
    </location>
</feature>
<dbReference type="PANTHER" id="PTHR43744">
    <property type="entry name" value="ABC TRANSPORTER PERMEASE PROTEIN MG189-RELATED-RELATED"/>
    <property type="match status" value="1"/>
</dbReference>
<evidence type="ECO:0000313" key="10">
    <source>
        <dbReference type="Proteomes" id="UP000029278"/>
    </source>
</evidence>
<keyword evidence="6 7" id="KW-0472">Membrane</keyword>
<gene>
    <name evidence="9" type="ORF">DJ90_2229</name>
</gene>
<dbReference type="OrthoDB" id="9772609at2"/>
<feature type="transmembrane region" description="Helical" evidence="7">
    <location>
        <begin position="141"/>
        <end position="161"/>
    </location>
</feature>
<accession>A0A090YUQ8</accession>
<keyword evidence="3" id="KW-1003">Cell membrane</keyword>
<protein>
    <submittedName>
        <fullName evidence="9">Binding--dependent transport system inner membrane component family protein</fullName>
    </submittedName>
</protein>
<feature type="transmembrane region" description="Helical" evidence="7">
    <location>
        <begin position="182"/>
        <end position="207"/>
    </location>
</feature>
<dbReference type="EMBL" id="JMQA01000041">
    <property type="protein sequence ID" value="KFM95845.1"/>
    <property type="molecule type" value="Genomic_DNA"/>
</dbReference>
<evidence type="ECO:0000256" key="7">
    <source>
        <dbReference type="RuleBase" id="RU363032"/>
    </source>
</evidence>
<evidence type="ECO:0000313" key="9">
    <source>
        <dbReference type="EMBL" id="KFM95845.1"/>
    </source>
</evidence>
<dbReference type="GO" id="GO:0005886">
    <property type="term" value="C:plasma membrane"/>
    <property type="evidence" value="ECO:0007669"/>
    <property type="project" value="UniProtKB-SubCell"/>
</dbReference>
<dbReference type="AlphaFoldDB" id="A0A090YUQ8"/>
<dbReference type="PROSITE" id="PS50928">
    <property type="entry name" value="ABC_TM1"/>
    <property type="match status" value="1"/>
</dbReference>
<dbReference type="Pfam" id="PF00528">
    <property type="entry name" value="BPD_transp_1"/>
    <property type="match status" value="1"/>
</dbReference>
<feature type="transmembrane region" description="Helical" evidence="7">
    <location>
        <begin position="12"/>
        <end position="34"/>
    </location>
</feature>
<dbReference type="PANTHER" id="PTHR43744:SF12">
    <property type="entry name" value="ABC TRANSPORTER PERMEASE PROTEIN MG189-RELATED"/>
    <property type="match status" value="1"/>
</dbReference>
<sequence length="276" mass="30898">MRRKAGQFTVELLAVLGTIVLFWVPLYFVIVNAMKDSQEASLLNMQWPSRIHLWGNIKEVVQARDYMLLRAFYNSTVMTVLSIAILVIICAMVGFILQRRNDKASPYINFLVLSGLIIPPAIVPTIWVLDLVGLFKTMAGIVAVEVALGLPFCVILYRGFIAGIPREIDEAAVIDGCGKYRLFFQMILPLLKPVSATIIITQSVFIFNDFTNPLYFFPGSDNATVQLTLYNFTSQFVSQWNLLFADILIITIPMLLLFVIFNKQIVSGMVSGSVKG</sequence>
<name>A0A090YUQ8_PAEMA</name>
<feature type="transmembrane region" description="Helical" evidence="7">
    <location>
        <begin position="71"/>
        <end position="95"/>
    </location>
</feature>
<evidence type="ECO:0000256" key="5">
    <source>
        <dbReference type="ARBA" id="ARBA00022989"/>
    </source>
</evidence>
<keyword evidence="2 7" id="KW-0813">Transport</keyword>
<dbReference type="SUPFAM" id="SSF161098">
    <property type="entry name" value="MetI-like"/>
    <property type="match status" value="1"/>
</dbReference>
<evidence type="ECO:0000256" key="6">
    <source>
        <dbReference type="ARBA" id="ARBA00023136"/>
    </source>
</evidence>
<dbReference type="CDD" id="cd06261">
    <property type="entry name" value="TM_PBP2"/>
    <property type="match status" value="1"/>
</dbReference>
<organism evidence="9 10">
    <name type="scientific">Paenibacillus macerans</name>
    <name type="common">Bacillus macerans</name>
    <dbReference type="NCBI Taxonomy" id="44252"/>
    <lineage>
        <taxon>Bacteria</taxon>
        <taxon>Bacillati</taxon>
        <taxon>Bacillota</taxon>
        <taxon>Bacilli</taxon>
        <taxon>Bacillales</taxon>
        <taxon>Paenibacillaceae</taxon>
        <taxon>Paenibacillus</taxon>
    </lineage>
</organism>
<reference evidence="9 10" key="1">
    <citation type="submission" date="2014-04" db="EMBL/GenBank/DDBJ databases">
        <authorList>
            <person name="Bishop-Lilly K.A."/>
            <person name="Broomall S.M."/>
            <person name="Chain P.S."/>
            <person name="Chertkov O."/>
            <person name="Coyne S.R."/>
            <person name="Daligault H.E."/>
            <person name="Davenport K.W."/>
            <person name="Erkkila T."/>
            <person name="Frey K.G."/>
            <person name="Gibbons H.S."/>
            <person name="Gu W."/>
            <person name="Jaissle J."/>
            <person name="Johnson S.L."/>
            <person name="Koroleva G.I."/>
            <person name="Ladner J.T."/>
            <person name="Lo C.-C."/>
            <person name="Minogue T.D."/>
            <person name="Munk C."/>
            <person name="Palacios G.F."/>
            <person name="Redden C.L."/>
            <person name="Rosenzweig C.N."/>
            <person name="Scholz M.B."/>
            <person name="Teshima H."/>
            <person name="Xu Y."/>
        </authorList>
    </citation>
    <scope>NUCLEOTIDE SEQUENCE [LARGE SCALE GENOMIC DNA]</scope>
    <source>
        <strain evidence="9 10">8244</strain>
    </source>
</reference>
<dbReference type="PATRIC" id="fig|44252.3.peg.5109"/>
<dbReference type="HOGENOM" id="CLU_016047_1_2_9"/>
<comment type="caution">
    <text evidence="9">The sequence shown here is derived from an EMBL/GenBank/DDBJ whole genome shotgun (WGS) entry which is preliminary data.</text>
</comment>
<evidence type="ECO:0000256" key="3">
    <source>
        <dbReference type="ARBA" id="ARBA00022475"/>
    </source>
</evidence>
<keyword evidence="4 7" id="KW-0812">Transmembrane</keyword>
<dbReference type="RefSeq" id="WP_036628346.1">
    <property type="nucleotide sequence ID" value="NZ_BGML01000008.1"/>
</dbReference>
<proteinExistence type="inferred from homology"/>
<evidence type="ECO:0000256" key="4">
    <source>
        <dbReference type="ARBA" id="ARBA00022692"/>
    </source>
</evidence>
<dbReference type="Gene3D" id="1.10.3720.10">
    <property type="entry name" value="MetI-like"/>
    <property type="match status" value="1"/>
</dbReference>
<evidence type="ECO:0000259" key="8">
    <source>
        <dbReference type="PROSITE" id="PS50928"/>
    </source>
</evidence>
<feature type="domain" description="ABC transmembrane type-1" evidence="8">
    <location>
        <begin position="72"/>
        <end position="261"/>
    </location>
</feature>
<keyword evidence="10" id="KW-1185">Reference proteome</keyword>
<evidence type="ECO:0000256" key="2">
    <source>
        <dbReference type="ARBA" id="ARBA00022448"/>
    </source>
</evidence>
<feature type="transmembrane region" description="Helical" evidence="7">
    <location>
        <begin position="107"/>
        <end position="129"/>
    </location>
</feature>